<sequence length="101" mass="11768">MSDESDKKMEEFILKYENENEKNMGWIKLSDNRPPYGKYLVLYRNSSKEYNHSVVTFCGVTRGIYSDELIDTWYVTPGGGAQLYEPEISYWMPLPEPPTGE</sequence>
<dbReference type="InterPro" id="IPR007539">
    <property type="entry name" value="DUF551"/>
</dbReference>
<dbReference type="RefSeq" id="WP_167386026.1">
    <property type="nucleotide sequence ID" value="NZ_CAWNQI010000071.1"/>
</dbReference>
<feature type="domain" description="DUF551" evidence="1">
    <location>
        <begin position="25"/>
        <end position="99"/>
    </location>
</feature>
<accession>A0A2D0JJU8</accession>
<evidence type="ECO:0000313" key="3">
    <source>
        <dbReference type="Proteomes" id="UP000221980"/>
    </source>
</evidence>
<gene>
    <name evidence="2" type="ORF">Xmir_04125</name>
</gene>
<dbReference type="AlphaFoldDB" id="A0A2D0JJU8"/>
<dbReference type="EMBL" id="NITZ01000038">
    <property type="protein sequence ID" value="PHM46560.1"/>
    <property type="molecule type" value="Genomic_DNA"/>
</dbReference>
<evidence type="ECO:0000313" key="2">
    <source>
        <dbReference type="EMBL" id="PHM46560.1"/>
    </source>
</evidence>
<proteinExistence type="predicted"/>
<comment type="caution">
    <text evidence="2">The sequence shown here is derived from an EMBL/GenBank/DDBJ whole genome shotgun (WGS) entry which is preliminary data.</text>
</comment>
<dbReference type="Pfam" id="PF04448">
    <property type="entry name" value="DUF551"/>
    <property type="match status" value="1"/>
</dbReference>
<organism evidence="2 3">
    <name type="scientific">Xenorhabdus miraniensis</name>
    <dbReference type="NCBI Taxonomy" id="351674"/>
    <lineage>
        <taxon>Bacteria</taxon>
        <taxon>Pseudomonadati</taxon>
        <taxon>Pseudomonadota</taxon>
        <taxon>Gammaproteobacteria</taxon>
        <taxon>Enterobacterales</taxon>
        <taxon>Morganellaceae</taxon>
        <taxon>Xenorhabdus</taxon>
    </lineage>
</organism>
<dbReference type="Proteomes" id="UP000221980">
    <property type="component" value="Unassembled WGS sequence"/>
</dbReference>
<name>A0A2D0JJU8_9GAMM</name>
<reference evidence="2 3" key="1">
    <citation type="journal article" date="2017" name="Nat. Microbiol.">
        <title>Natural product diversity associated with the nematode symbionts Photorhabdus and Xenorhabdus.</title>
        <authorList>
            <person name="Tobias N.J."/>
            <person name="Wolff H."/>
            <person name="Djahanschiri B."/>
            <person name="Grundmann F."/>
            <person name="Kronenwerth M."/>
            <person name="Shi Y.M."/>
            <person name="Simonyi S."/>
            <person name="Grun P."/>
            <person name="Shapiro-Ilan D."/>
            <person name="Pidot S.J."/>
            <person name="Stinear T.P."/>
            <person name="Ebersberger I."/>
            <person name="Bode H.B."/>
        </authorList>
    </citation>
    <scope>NUCLEOTIDE SEQUENCE [LARGE SCALE GENOMIC DNA]</scope>
    <source>
        <strain evidence="2 3">DSM 17902</strain>
    </source>
</reference>
<evidence type="ECO:0000259" key="1">
    <source>
        <dbReference type="Pfam" id="PF04448"/>
    </source>
</evidence>
<keyword evidence="3" id="KW-1185">Reference proteome</keyword>
<protein>
    <submittedName>
        <fullName evidence="2">Phage protein</fullName>
    </submittedName>
</protein>